<organism evidence="2 3">
    <name type="scientific">Papilio xuthus</name>
    <name type="common">Asian swallowtail butterfly</name>
    <dbReference type="NCBI Taxonomy" id="66420"/>
    <lineage>
        <taxon>Eukaryota</taxon>
        <taxon>Metazoa</taxon>
        <taxon>Ecdysozoa</taxon>
        <taxon>Arthropoda</taxon>
        <taxon>Hexapoda</taxon>
        <taxon>Insecta</taxon>
        <taxon>Pterygota</taxon>
        <taxon>Neoptera</taxon>
        <taxon>Endopterygota</taxon>
        <taxon>Lepidoptera</taxon>
        <taxon>Glossata</taxon>
        <taxon>Ditrysia</taxon>
        <taxon>Papilionoidea</taxon>
        <taxon>Papilionidae</taxon>
        <taxon>Papilioninae</taxon>
        <taxon>Papilio</taxon>
    </lineage>
</organism>
<evidence type="ECO:0000313" key="2">
    <source>
        <dbReference type="EMBL" id="KPI91172.1"/>
    </source>
</evidence>
<keyword evidence="3" id="KW-1185">Reference proteome</keyword>
<dbReference type="EMBL" id="KQ459606">
    <property type="protein sequence ID" value="KPI91172.1"/>
    <property type="molecule type" value="Genomic_DNA"/>
</dbReference>
<reference evidence="2 3" key="1">
    <citation type="journal article" date="2015" name="Nat. Commun.">
        <title>Outbred genome sequencing and CRISPR/Cas9 gene editing in butterflies.</title>
        <authorList>
            <person name="Li X."/>
            <person name="Fan D."/>
            <person name="Zhang W."/>
            <person name="Liu G."/>
            <person name="Zhang L."/>
            <person name="Zhao L."/>
            <person name="Fang X."/>
            <person name="Chen L."/>
            <person name="Dong Y."/>
            <person name="Chen Y."/>
            <person name="Ding Y."/>
            <person name="Zhao R."/>
            <person name="Feng M."/>
            <person name="Zhu Y."/>
            <person name="Feng Y."/>
            <person name="Jiang X."/>
            <person name="Zhu D."/>
            <person name="Xiang H."/>
            <person name="Feng X."/>
            <person name="Li S."/>
            <person name="Wang J."/>
            <person name="Zhang G."/>
            <person name="Kronforst M.R."/>
            <person name="Wang W."/>
        </authorList>
    </citation>
    <scope>NUCLEOTIDE SEQUENCE [LARGE SCALE GENOMIC DNA]</scope>
    <source>
        <strain evidence="2">Ya'a_city_454_Px</strain>
        <tissue evidence="2">Whole body</tissue>
    </source>
</reference>
<feature type="region of interest" description="Disordered" evidence="1">
    <location>
        <begin position="1"/>
        <end position="29"/>
    </location>
</feature>
<gene>
    <name evidence="2" type="ORF">RR46_14676</name>
</gene>
<feature type="compositionally biased region" description="Basic and acidic residues" evidence="1">
    <location>
        <begin position="1"/>
        <end position="19"/>
    </location>
</feature>
<evidence type="ECO:0000256" key="1">
    <source>
        <dbReference type="SAM" id="MobiDB-lite"/>
    </source>
</evidence>
<evidence type="ECO:0000313" key="3">
    <source>
        <dbReference type="Proteomes" id="UP000053268"/>
    </source>
</evidence>
<dbReference type="AlphaFoldDB" id="A0A194PD60"/>
<dbReference type="Proteomes" id="UP000053268">
    <property type="component" value="Unassembled WGS sequence"/>
</dbReference>
<proteinExistence type="predicted"/>
<name>A0A194PD60_PAPXU</name>
<protein>
    <submittedName>
        <fullName evidence="2">Uncharacterized protein</fullName>
    </submittedName>
</protein>
<accession>A0A194PD60</accession>
<sequence>MRGREEGRSLKQSTGERPRASCAAEASAHRESHIATEQYHSVEGNGLHYVFCPTAAERRRINTGGRGDPVQINLSMKKIRGRVRRRKRSLHSAPHCNSPHRNIQRRNTPSFTSYDILCGRKIFNPSLICHIVDTLSKQRAETPCLVSQDKIQT</sequence>